<evidence type="ECO:0000256" key="2">
    <source>
        <dbReference type="ARBA" id="ARBA00005695"/>
    </source>
</evidence>
<dbReference type="Gene3D" id="3.40.190.10">
    <property type="entry name" value="Periplasmic binding protein-like II"/>
    <property type="match status" value="1"/>
</dbReference>
<evidence type="ECO:0000256" key="1">
    <source>
        <dbReference type="ARBA" id="ARBA00004196"/>
    </source>
</evidence>
<dbReference type="InterPro" id="IPR000914">
    <property type="entry name" value="SBP_5_dom"/>
</dbReference>
<evidence type="ECO:0000256" key="4">
    <source>
        <dbReference type="ARBA" id="ARBA00022729"/>
    </source>
</evidence>
<dbReference type="PANTHER" id="PTHR30290:SF10">
    <property type="entry name" value="PERIPLASMIC OLIGOPEPTIDE-BINDING PROTEIN-RELATED"/>
    <property type="match status" value="1"/>
</dbReference>
<dbReference type="PIRSF" id="PIRSF002741">
    <property type="entry name" value="MppA"/>
    <property type="match status" value="1"/>
</dbReference>
<dbReference type="KEGG" id="luo:HHL09_18800"/>
<evidence type="ECO:0000259" key="5">
    <source>
        <dbReference type="Pfam" id="PF00496"/>
    </source>
</evidence>
<dbReference type="Gene3D" id="3.10.105.10">
    <property type="entry name" value="Dipeptide-binding Protein, Domain 3"/>
    <property type="match status" value="1"/>
</dbReference>
<evidence type="ECO:0000313" key="6">
    <source>
        <dbReference type="EMBL" id="QJE97743.1"/>
    </source>
</evidence>
<organism evidence="6 7">
    <name type="scientific">Luteolibacter luteus</name>
    <dbReference type="NCBI Taxonomy" id="2728835"/>
    <lineage>
        <taxon>Bacteria</taxon>
        <taxon>Pseudomonadati</taxon>
        <taxon>Verrucomicrobiota</taxon>
        <taxon>Verrucomicrobiia</taxon>
        <taxon>Verrucomicrobiales</taxon>
        <taxon>Verrucomicrobiaceae</taxon>
        <taxon>Luteolibacter</taxon>
    </lineage>
</organism>
<dbReference type="SUPFAM" id="SSF53850">
    <property type="entry name" value="Periplasmic binding protein-like II"/>
    <property type="match status" value="1"/>
</dbReference>
<dbReference type="GO" id="GO:1904680">
    <property type="term" value="F:peptide transmembrane transporter activity"/>
    <property type="evidence" value="ECO:0007669"/>
    <property type="project" value="TreeGrafter"/>
</dbReference>
<dbReference type="GO" id="GO:0030288">
    <property type="term" value="C:outer membrane-bounded periplasmic space"/>
    <property type="evidence" value="ECO:0007669"/>
    <property type="project" value="UniProtKB-ARBA"/>
</dbReference>
<sequence>MTHRALFLLPALLCLTGCQRETQVEVANREKILLVGNSSDPKSLDPHLVTGVIESNVIRALLEGLVADDPEKDNAYPPGAATHWEHNENYTEWTFHLRPDGKWSDGAPLTAHDFIFAYHRLLHPELGGPYAEMLYFIKNAAEYNRGEITDFEQVGVSAPDDLTLKLSLKEPVPFLPDITRHYTWFPVPRHVVLKFGKMTDRFTKWSDAGNYVGNGPFMLKDWRFNDRVETVKNPNYWNAANVKLNGVRFIPVENFFTESRGFLAGQLHTTYQLPPSLVDKVRATTPQFLRQEPYVATDFIRVNTTRPVLDNPKVRMALSLAIDRKLLCDNIMQGNTPAGTITPTMGDYKPDSVVSFDPERAKALLAEAGYPDGKGFPRYKILISSSGSRAAVEALQAMWRQTLGVMFDITSKDWGSYVSSQQSLDFDISLAAWSGDYLDPTTFLLMWTKGNGNNNTGWHSDEYERLLSEAAVQVEPAHRLEVFKQAERLFAEAQPILPISYRSRNYLLRPEVKGWHPLLLDNHNWGAISLEP</sequence>
<dbReference type="Proteomes" id="UP000501812">
    <property type="component" value="Chromosome"/>
</dbReference>
<protein>
    <submittedName>
        <fullName evidence="6">Peptide ABC transporter substrate-binding protein</fullName>
    </submittedName>
</protein>
<proteinExistence type="inferred from homology"/>
<dbReference type="GO" id="GO:0043190">
    <property type="term" value="C:ATP-binding cassette (ABC) transporter complex"/>
    <property type="evidence" value="ECO:0007669"/>
    <property type="project" value="InterPro"/>
</dbReference>
<dbReference type="FunFam" id="3.90.76.10:FF:000001">
    <property type="entry name" value="Oligopeptide ABC transporter substrate-binding protein"/>
    <property type="match status" value="1"/>
</dbReference>
<comment type="subcellular location">
    <subcellularLocation>
        <location evidence="1">Cell envelope</location>
    </subcellularLocation>
</comment>
<name>A0A858RP86_9BACT</name>
<dbReference type="EMBL" id="CP051774">
    <property type="protein sequence ID" value="QJE97743.1"/>
    <property type="molecule type" value="Genomic_DNA"/>
</dbReference>
<accession>A0A858RP86</accession>
<dbReference type="CDD" id="cd08504">
    <property type="entry name" value="PBP2_OppA"/>
    <property type="match status" value="1"/>
</dbReference>
<dbReference type="InterPro" id="IPR030678">
    <property type="entry name" value="Peptide/Ni-bd"/>
</dbReference>
<evidence type="ECO:0000256" key="3">
    <source>
        <dbReference type="ARBA" id="ARBA00022448"/>
    </source>
</evidence>
<dbReference type="RefSeq" id="WP_169456169.1">
    <property type="nucleotide sequence ID" value="NZ_CP051774.1"/>
</dbReference>
<dbReference type="AlphaFoldDB" id="A0A858RP86"/>
<dbReference type="Pfam" id="PF00496">
    <property type="entry name" value="SBP_bac_5"/>
    <property type="match status" value="1"/>
</dbReference>
<dbReference type="InterPro" id="IPR039424">
    <property type="entry name" value="SBP_5"/>
</dbReference>
<evidence type="ECO:0000313" key="7">
    <source>
        <dbReference type="Proteomes" id="UP000501812"/>
    </source>
</evidence>
<keyword evidence="7" id="KW-1185">Reference proteome</keyword>
<keyword evidence="3" id="KW-0813">Transport</keyword>
<reference evidence="6 7" key="1">
    <citation type="submission" date="2020-04" db="EMBL/GenBank/DDBJ databases">
        <title>Luteolibacter sp. G-1-1-1 isolated from soil.</title>
        <authorList>
            <person name="Dahal R.H."/>
        </authorList>
    </citation>
    <scope>NUCLEOTIDE SEQUENCE [LARGE SCALE GENOMIC DNA]</scope>
    <source>
        <strain evidence="6 7">G-1-1-1</strain>
    </source>
</reference>
<dbReference type="PANTHER" id="PTHR30290">
    <property type="entry name" value="PERIPLASMIC BINDING COMPONENT OF ABC TRANSPORTER"/>
    <property type="match status" value="1"/>
</dbReference>
<dbReference type="GO" id="GO:0015833">
    <property type="term" value="P:peptide transport"/>
    <property type="evidence" value="ECO:0007669"/>
    <property type="project" value="TreeGrafter"/>
</dbReference>
<keyword evidence="4" id="KW-0732">Signal</keyword>
<dbReference type="Gene3D" id="3.90.76.10">
    <property type="entry name" value="Dipeptide-binding Protein, Domain 1"/>
    <property type="match status" value="1"/>
</dbReference>
<feature type="domain" description="Solute-binding protein family 5" evidence="5">
    <location>
        <begin position="78"/>
        <end position="454"/>
    </location>
</feature>
<comment type="similarity">
    <text evidence="2">Belongs to the bacterial solute-binding protein 5 family.</text>
</comment>
<gene>
    <name evidence="6" type="ORF">HHL09_18800</name>
</gene>